<dbReference type="PANTHER" id="PTHR30126:SF40">
    <property type="entry name" value="HTH-TYPE TRANSCRIPTIONAL REGULATOR GLTR"/>
    <property type="match status" value="1"/>
</dbReference>
<keyword evidence="3" id="KW-0238">DNA-binding</keyword>
<accession>A0AAJ1V266</accession>
<dbReference type="Gene3D" id="1.10.10.10">
    <property type="entry name" value="Winged helix-like DNA-binding domain superfamily/Winged helix DNA-binding domain"/>
    <property type="match status" value="1"/>
</dbReference>
<dbReference type="PRINTS" id="PR00039">
    <property type="entry name" value="HTHLYSR"/>
</dbReference>
<dbReference type="AlphaFoldDB" id="A0AAJ1V266"/>
<keyword evidence="4" id="KW-0804">Transcription</keyword>
<sequence length="306" mass="35336">MDFEWIKLFLMLAEYESFSEVAEQNYTSQSSVSKKIKKLEEQIGAPLFERTAKGTQLSHEGKIFYDYAQKMMGLYHQGMNAISQESNPHHKALTIGSTSLYGEHLLAPLIHQYQQFYPDQTIHIQINHSQETVDQLNQSKIDLAIVSGYIPYDRQLFDSYLLGNDHFMLAVPKNHRFKSQPKVRLCDLKNETFIVKGRDSALYHHIVKQIKSIDPDFKVEKMQAINHQNTILSAVSYGLGVAIVSQLALEKNQFQDTIHTLEIEDVQLYREVICLFPQKLAPYQAHLIHFLKENHPRILANPIQEP</sequence>
<evidence type="ECO:0000256" key="3">
    <source>
        <dbReference type="ARBA" id="ARBA00023125"/>
    </source>
</evidence>
<evidence type="ECO:0000256" key="1">
    <source>
        <dbReference type="ARBA" id="ARBA00009437"/>
    </source>
</evidence>
<feature type="domain" description="HTH lysR-type" evidence="5">
    <location>
        <begin position="1"/>
        <end position="58"/>
    </location>
</feature>
<reference evidence="6" key="1">
    <citation type="submission" date="2023-05" db="EMBL/GenBank/DDBJ databases">
        <title>Cataloging the Phylogenetic Diversity of Human Bladder Bacteria.</title>
        <authorList>
            <person name="Du J."/>
        </authorList>
    </citation>
    <scope>NUCLEOTIDE SEQUENCE</scope>
    <source>
        <strain evidence="6">UMB1231</strain>
    </source>
</reference>
<dbReference type="InterPro" id="IPR036390">
    <property type="entry name" value="WH_DNA-bd_sf"/>
</dbReference>
<protein>
    <submittedName>
        <fullName evidence="6">LysR family transcriptional regulator</fullName>
    </submittedName>
</protein>
<dbReference type="GO" id="GO:0003700">
    <property type="term" value="F:DNA-binding transcription factor activity"/>
    <property type="evidence" value="ECO:0007669"/>
    <property type="project" value="InterPro"/>
</dbReference>
<organism evidence="6 7">
    <name type="scientific">Facklamia hominis</name>
    <dbReference type="NCBI Taxonomy" id="178214"/>
    <lineage>
        <taxon>Bacteria</taxon>
        <taxon>Bacillati</taxon>
        <taxon>Bacillota</taxon>
        <taxon>Bacilli</taxon>
        <taxon>Lactobacillales</taxon>
        <taxon>Aerococcaceae</taxon>
        <taxon>Facklamia</taxon>
    </lineage>
</organism>
<dbReference type="PANTHER" id="PTHR30126">
    <property type="entry name" value="HTH-TYPE TRANSCRIPTIONAL REGULATOR"/>
    <property type="match status" value="1"/>
</dbReference>
<dbReference type="InterPro" id="IPR000847">
    <property type="entry name" value="LysR_HTH_N"/>
</dbReference>
<dbReference type="Pfam" id="PF03466">
    <property type="entry name" value="LysR_substrate"/>
    <property type="match status" value="1"/>
</dbReference>
<evidence type="ECO:0000256" key="2">
    <source>
        <dbReference type="ARBA" id="ARBA00023015"/>
    </source>
</evidence>
<comment type="similarity">
    <text evidence="1">Belongs to the LysR transcriptional regulatory family.</text>
</comment>
<dbReference type="FunFam" id="1.10.10.10:FF:000001">
    <property type="entry name" value="LysR family transcriptional regulator"/>
    <property type="match status" value="1"/>
</dbReference>
<dbReference type="EMBL" id="JASOOE010000006">
    <property type="protein sequence ID" value="MDK7187205.1"/>
    <property type="molecule type" value="Genomic_DNA"/>
</dbReference>
<dbReference type="SUPFAM" id="SSF46785">
    <property type="entry name" value="Winged helix' DNA-binding domain"/>
    <property type="match status" value="1"/>
</dbReference>
<dbReference type="CDD" id="cd05466">
    <property type="entry name" value="PBP2_LTTR_substrate"/>
    <property type="match status" value="1"/>
</dbReference>
<dbReference type="GO" id="GO:0000976">
    <property type="term" value="F:transcription cis-regulatory region binding"/>
    <property type="evidence" value="ECO:0007669"/>
    <property type="project" value="TreeGrafter"/>
</dbReference>
<proteinExistence type="inferred from homology"/>
<evidence type="ECO:0000256" key="4">
    <source>
        <dbReference type="ARBA" id="ARBA00023163"/>
    </source>
</evidence>
<dbReference type="InterPro" id="IPR036388">
    <property type="entry name" value="WH-like_DNA-bd_sf"/>
</dbReference>
<name>A0AAJ1V266_9LACT</name>
<evidence type="ECO:0000313" key="7">
    <source>
        <dbReference type="Proteomes" id="UP001229251"/>
    </source>
</evidence>
<dbReference type="RefSeq" id="WP_285065654.1">
    <property type="nucleotide sequence ID" value="NZ_JASOOE010000006.1"/>
</dbReference>
<dbReference type="PROSITE" id="PS50931">
    <property type="entry name" value="HTH_LYSR"/>
    <property type="match status" value="1"/>
</dbReference>
<dbReference type="InterPro" id="IPR005119">
    <property type="entry name" value="LysR_subst-bd"/>
</dbReference>
<evidence type="ECO:0000259" key="5">
    <source>
        <dbReference type="PROSITE" id="PS50931"/>
    </source>
</evidence>
<evidence type="ECO:0000313" key="6">
    <source>
        <dbReference type="EMBL" id="MDK7187205.1"/>
    </source>
</evidence>
<dbReference type="Gene3D" id="3.40.190.10">
    <property type="entry name" value="Periplasmic binding protein-like II"/>
    <property type="match status" value="2"/>
</dbReference>
<dbReference type="SUPFAM" id="SSF53850">
    <property type="entry name" value="Periplasmic binding protein-like II"/>
    <property type="match status" value="1"/>
</dbReference>
<dbReference type="Pfam" id="PF00126">
    <property type="entry name" value="HTH_1"/>
    <property type="match status" value="1"/>
</dbReference>
<dbReference type="Proteomes" id="UP001229251">
    <property type="component" value="Unassembled WGS sequence"/>
</dbReference>
<comment type="caution">
    <text evidence="6">The sequence shown here is derived from an EMBL/GenBank/DDBJ whole genome shotgun (WGS) entry which is preliminary data.</text>
</comment>
<gene>
    <name evidence="6" type="ORF">QP433_04340</name>
</gene>
<keyword evidence="2" id="KW-0805">Transcription regulation</keyword>